<feature type="region of interest" description="Disordered" evidence="1">
    <location>
        <begin position="14"/>
        <end position="110"/>
    </location>
</feature>
<comment type="caution">
    <text evidence="3">The sequence shown here is derived from an EMBL/GenBank/DDBJ whole genome shotgun (WGS) entry which is preliminary data.</text>
</comment>
<feature type="domain" description="PD-(D/E)XK nuclease-like" evidence="2">
    <location>
        <begin position="168"/>
        <end position="433"/>
    </location>
</feature>
<dbReference type="AlphaFoldDB" id="A0A9P9DT14"/>
<dbReference type="EMBL" id="JAGMUV010000021">
    <property type="protein sequence ID" value="KAH7124482.1"/>
    <property type="molecule type" value="Genomic_DNA"/>
</dbReference>
<dbReference type="Pfam" id="PF20516">
    <property type="entry name" value="PDDEXK_12"/>
    <property type="match status" value="1"/>
</dbReference>
<proteinExistence type="predicted"/>
<evidence type="ECO:0000313" key="4">
    <source>
        <dbReference type="Proteomes" id="UP000738349"/>
    </source>
</evidence>
<protein>
    <recommendedName>
        <fullName evidence="2">PD-(D/E)XK nuclease-like domain-containing protein</fullName>
    </recommendedName>
</protein>
<dbReference type="InterPro" id="IPR046797">
    <property type="entry name" value="PDDEXK_12"/>
</dbReference>
<name>A0A9P9DT14_9HYPO</name>
<organism evidence="3 4">
    <name type="scientific">Dactylonectria macrodidyma</name>
    <dbReference type="NCBI Taxonomy" id="307937"/>
    <lineage>
        <taxon>Eukaryota</taxon>
        <taxon>Fungi</taxon>
        <taxon>Dikarya</taxon>
        <taxon>Ascomycota</taxon>
        <taxon>Pezizomycotina</taxon>
        <taxon>Sordariomycetes</taxon>
        <taxon>Hypocreomycetidae</taxon>
        <taxon>Hypocreales</taxon>
        <taxon>Nectriaceae</taxon>
        <taxon>Dactylonectria</taxon>
    </lineage>
</organism>
<evidence type="ECO:0000313" key="3">
    <source>
        <dbReference type="EMBL" id="KAH7124482.1"/>
    </source>
</evidence>
<evidence type="ECO:0000259" key="2">
    <source>
        <dbReference type="Pfam" id="PF20516"/>
    </source>
</evidence>
<evidence type="ECO:0000256" key="1">
    <source>
        <dbReference type="SAM" id="MobiDB-lite"/>
    </source>
</evidence>
<keyword evidence="4" id="KW-1185">Reference proteome</keyword>
<reference evidence="3" key="1">
    <citation type="journal article" date="2021" name="Nat. Commun.">
        <title>Genetic determinants of endophytism in the Arabidopsis root mycobiome.</title>
        <authorList>
            <person name="Mesny F."/>
            <person name="Miyauchi S."/>
            <person name="Thiergart T."/>
            <person name="Pickel B."/>
            <person name="Atanasova L."/>
            <person name="Karlsson M."/>
            <person name="Huettel B."/>
            <person name="Barry K.W."/>
            <person name="Haridas S."/>
            <person name="Chen C."/>
            <person name="Bauer D."/>
            <person name="Andreopoulos W."/>
            <person name="Pangilinan J."/>
            <person name="LaButti K."/>
            <person name="Riley R."/>
            <person name="Lipzen A."/>
            <person name="Clum A."/>
            <person name="Drula E."/>
            <person name="Henrissat B."/>
            <person name="Kohler A."/>
            <person name="Grigoriev I.V."/>
            <person name="Martin F.M."/>
            <person name="Hacquard S."/>
        </authorList>
    </citation>
    <scope>NUCLEOTIDE SEQUENCE</scope>
    <source>
        <strain evidence="3">MPI-CAGE-AT-0147</strain>
    </source>
</reference>
<gene>
    <name evidence="3" type="ORF">EDB81DRAFT_206803</name>
</gene>
<dbReference type="OrthoDB" id="4161186at2759"/>
<feature type="compositionally biased region" description="Low complexity" evidence="1">
    <location>
        <begin position="88"/>
        <end position="102"/>
    </location>
</feature>
<dbReference type="Proteomes" id="UP000738349">
    <property type="component" value="Unassembled WGS sequence"/>
</dbReference>
<sequence>MVQLQTVAHWLNGLPDFSTTTSLPSPSQTNKRKAGPQAHQLQSMSPPQSEPDMDTTPTRKRPRMTGQDMDPDLTPRPQDGNTQGSAHSQSSRSTSTRSSRSLSPKKQLMSLRLKDRGLEVRQFRAGSVPEQMSELLHKMREVLHGHDILPYDRRNEILNNSYVLDGDVREWRYSFQPEGEQDTLPGRIPTIEEAGLILQLAEECHDLSYDEAGWNVEVHHRILQSVFRGRGSPKGDMFNFLIATTAHPSPTYLPQHIPAKMIDFCIYADLDQDERLREAQRELARHTSTFTINHTDFAPLQLRPIVLSIETKKPSKDLDSANLQIGSWHAAQWSFLASAVRLSLQASQDVGASQSPLEEMELVKRAEAQVNCLPFLPGVVVQGHKWSLVLSTREGQKTILWTEREFGTTQNIQDIFKIVAALRELAAWCKNVYLPWWQDNVLGGFIVGDPSG</sequence>
<accession>A0A9P9DT14</accession>
<feature type="compositionally biased region" description="Low complexity" evidence="1">
    <location>
        <begin position="18"/>
        <end position="29"/>
    </location>
</feature>